<dbReference type="Gene3D" id="3.30.465.10">
    <property type="match status" value="1"/>
</dbReference>
<evidence type="ECO:0000313" key="7">
    <source>
        <dbReference type="EMBL" id="GAA3050733.1"/>
    </source>
</evidence>
<sequence>MAWAGTVVSAPDAARAAAPYGPGPEDAVTVGPSDARYQDLVLRGINKAFTGHPESIRVVTAPEQVAQVVQEAVSAGKRIAVRSGGHCFENFVDDPDVNVVIDVSRMKAVSYDPRHGAFAIESGATLGDVYTDLYLGWGVTLPAGTCPDVGIGGHLAGGGYGALAHRHGLAADHLYGVEVVVVDRSGRARTVLATRNPDDPHRDLWWGHTGGGGGNFGVVTRYLVRSPDARGDDPSTVLPRPPGKLLTCSAVWQWADLNEASFSRLVRNFMTWREQKGPTADPELNAGFTLNHAINGQIELDVGIDGTLPGAQQRIDDYLAAVSHGVGAHYATTPSSGPWLKKTLYYVYPGDYSFKNKDALLRTAWTDQQIATVHRYLTQGGAEHYGAQVFVGHYGGKVNTVAPSATAMPHRDSLFSAVFQAPWFSQDQAAAQLAWVRSLYRDVHADTGGVPVPGPAYGGCYINYPDTDIADPAWNKSGVPWHAFYYRDNYPRLQRVKAHWDPRNVFHHALSIEPGA</sequence>
<keyword evidence="3" id="KW-0285">Flavoprotein</keyword>
<gene>
    <name evidence="7" type="ORF">GCM10010448_37230</name>
</gene>
<feature type="domain" description="FAD-binding PCMH-type" evidence="6">
    <location>
        <begin position="49"/>
        <end position="229"/>
    </location>
</feature>
<organism evidence="7 8">
    <name type="scientific">Streptomyces glomeratus</name>
    <dbReference type="NCBI Taxonomy" id="284452"/>
    <lineage>
        <taxon>Bacteria</taxon>
        <taxon>Bacillati</taxon>
        <taxon>Actinomycetota</taxon>
        <taxon>Actinomycetes</taxon>
        <taxon>Kitasatosporales</taxon>
        <taxon>Streptomycetaceae</taxon>
        <taxon>Streptomyces</taxon>
    </lineage>
</organism>
<dbReference type="Pfam" id="PF08031">
    <property type="entry name" value="BBE"/>
    <property type="match status" value="1"/>
</dbReference>
<evidence type="ECO:0000256" key="1">
    <source>
        <dbReference type="ARBA" id="ARBA00001974"/>
    </source>
</evidence>
<dbReference type="Proteomes" id="UP001501532">
    <property type="component" value="Unassembled WGS sequence"/>
</dbReference>
<protein>
    <submittedName>
        <fullName evidence="7">FAD-binding oxidoreductase</fullName>
    </submittedName>
</protein>
<reference evidence="8" key="1">
    <citation type="journal article" date="2019" name="Int. J. Syst. Evol. Microbiol.">
        <title>The Global Catalogue of Microorganisms (GCM) 10K type strain sequencing project: providing services to taxonomists for standard genome sequencing and annotation.</title>
        <authorList>
            <consortium name="The Broad Institute Genomics Platform"/>
            <consortium name="The Broad Institute Genome Sequencing Center for Infectious Disease"/>
            <person name="Wu L."/>
            <person name="Ma J."/>
        </authorList>
    </citation>
    <scope>NUCLEOTIDE SEQUENCE [LARGE SCALE GENOMIC DNA]</scope>
    <source>
        <strain evidence="8">JCM 9091</strain>
    </source>
</reference>
<evidence type="ECO:0000256" key="3">
    <source>
        <dbReference type="ARBA" id="ARBA00022630"/>
    </source>
</evidence>
<dbReference type="Gene3D" id="3.40.462.20">
    <property type="match status" value="1"/>
</dbReference>
<comment type="similarity">
    <text evidence="2">Belongs to the oxygen-dependent FAD-linked oxidoreductase family.</text>
</comment>
<dbReference type="SUPFAM" id="SSF56176">
    <property type="entry name" value="FAD-binding/transporter-associated domain-like"/>
    <property type="match status" value="1"/>
</dbReference>
<keyword evidence="4" id="KW-0274">FAD</keyword>
<dbReference type="PANTHER" id="PTHR42973">
    <property type="entry name" value="BINDING OXIDOREDUCTASE, PUTATIVE (AFU_ORTHOLOGUE AFUA_1G17690)-RELATED"/>
    <property type="match status" value="1"/>
</dbReference>
<comment type="cofactor">
    <cofactor evidence="1">
        <name>FAD</name>
        <dbReference type="ChEBI" id="CHEBI:57692"/>
    </cofactor>
</comment>
<dbReference type="InterPro" id="IPR016166">
    <property type="entry name" value="FAD-bd_PCMH"/>
</dbReference>
<proteinExistence type="inferred from homology"/>
<dbReference type="EMBL" id="BAAAUF010000031">
    <property type="protein sequence ID" value="GAA3050733.1"/>
    <property type="molecule type" value="Genomic_DNA"/>
</dbReference>
<keyword evidence="8" id="KW-1185">Reference proteome</keyword>
<evidence type="ECO:0000256" key="5">
    <source>
        <dbReference type="ARBA" id="ARBA00023002"/>
    </source>
</evidence>
<dbReference type="InterPro" id="IPR036318">
    <property type="entry name" value="FAD-bd_PCMH-like_sf"/>
</dbReference>
<dbReference type="PROSITE" id="PS51387">
    <property type="entry name" value="FAD_PCMH"/>
    <property type="match status" value="1"/>
</dbReference>
<evidence type="ECO:0000256" key="2">
    <source>
        <dbReference type="ARBA" id="ARBA00005466"/>
    </source>
</evidence>
<keyword evidence="5" id="KW-0560">Oxidoreductase</keyword>
<comment type="caution">
    <text evidence="7">The sequence shown here is derived from an EMBL/GenBank/DDBJ whole genome shotgun (WGS) entry which is preliminary data.</text>
</comment>
<dbReference type="InterPro" id="IPR006094">
    <property type="entry name" value="Oxid_FAD_bind_N"/>
</dbReference>
<evidence type="ECO:0000313" key="8">
    <source>
        <dbReference type="Proteomes" id="UP001501532"/>
    </source>
</evidence>
<dbReference type="InterPro" id="IPR012951">
    <property type="entry name" value="BBE"/>
</dbReference>
<dbReference type="PANTHER" id="PTHR42973:SF39">
    <property type="entry name" value="FAD-BINDING PCMH-TYPE DOMAIN-CONTAINING PROTEIN"/>
    <property type="match status" value="1"/>
</dbReference>
<dbReference type="InterPro" id="IPR050416">
    <property type="entry name" value="FAD-linked_Oxidoreductase"/>
</dbReference>
<dbReference type="InterPro" id="IPR016169">
    <property type="entry name" value="FAD-bd_PCMH_sub2"/>
</dbReference>
<dbReference type="Pfam" id="PF01565">
    <property type="entry name" value="FAD_binding_4"/>
    <property type="match status" value="1"/>
</dbReference>
<accession>A0ABP6LLN8</accession>
<evidence type="ECO:0000259" key="6">
    <source>
        <dbReference type="PROSITE" id="PS51387"/>
    </source>
</evidence>
<evidence type="ECO:0000256" key="4">
    <source>
        <dbReference type="ARBA" id="ARBA00022827"/>
    </source>
</evidence>
<name>A0ABP6LLN8_9ACTN</name>